<dbReference type="Proteomes" id="UP000807342">
    <property type="component" value="Unassembled WGS sequence"/>
</dbReference>
<proteinExistence type="predicted"/>
<sequence>MADFPFRKCTIQPLLHPDNPIVEPFVGCLTSEDPLMIGIKNVYYGHEDINKAWELIPGPPGGGIMMKNSGGFSKDSEDLLFVYYVGSEEAQEWVLKPQPHVGDNVFEIEVKQHVGILSKKWAVSRDTKQVQVVPLLPIEEKALVTHFRITPLLE</sequence>
<keyword evidence="2" id="KW-1185">Reference proteome</keyword>
<protein>
    <submittedName>
        <fullName evidence="1">Uncharacterized protein</fullName>
    </submittedName>
</protein>
<dbReference type="EMBL" id="MU151441">
    <property type="protein sequence ID" value="KAF9443722.1"/>
    <property type="molecule type" value="Genomic_DNA"/>
</dbReference>
<name>A0A9P6BY19_9AGAR</name>
<accession>A0A9P6BY19</accession>
<gene>
    <name evidence="1" type="ORF">P691DRAFT_764005</name>
</gene>
<comment type="caution">
    <text evidence="1">The sequence shown here is derived from an EMBL/GenBank/DDBJ whole genome shotgun (WGS) entry which is preliminary data.</text>
</comment>
<dbReference type="Pfam" id="PF16850">
    <property type="entry name" value="Inhibitor_I66"/>
    <property type="match status" value="1"/>
</dbReference>
<organism evidence="1 2">
    <name type="scientific">Macrolepiota fuliginosa MF-IS2</name>
    <dbReference type="NCBI Taxonomy" id="1400762"/>
    <lineage>
        <taxon>Eukaryota</taxon>
        <taxon>Fungi</taxon>
        <taxon>Dikarya</taxon>
        <taxon>Basidiomycota</taxon>
        <taxon>Agaricomycotina</taxon>
        <taxon>Agaricomycetes</taxon>
        <taxon>Agaricomycetidae</taxon>
        <taxon>Agaricales</taxon>
        <taxon>Agaricineae</taxon>
        <taxon>Agaricaceae</taxon>
        <taxon>Macrolepiota</taxon>
    </lineage>
</organism>
<dbReference type="InterPro" id="IPR031755">
    <property type="entry name" value="Inhibitor_I66"/>
</dbReference>
<evidence type="ECO:0000313" key="1">
    <source>
        <dbReference type="EMBL" id="KAF9443722.1"/>
    </source>
</evidence>
<dbReference type="AlphaFoldDB" id="A0A9P6BY19"/>
<evidence type="ECO:0000313" key="2">
    <source>
        <dbReference type="Proteomes" id="UP000807342"/>
    </source>
</evidence>
<reference evidence="1" key="1">
    <citation type="submission" date="2020-11" db="EMBL/GenBank/DDBJ databases">
        <authorList>
            <consortium name="DOE Joint Genome Institute"/>
            <person name="Ahrendt S."/>
            <person name="Riley R."/>
            <person name="Andreopoulos W."/>
            <person name="Labutti K."/>
            <person name="Pangilinan J."/>
            <person name="Ruiz-Duenas F.J."/>
            <person name="Barrasa J.M."/>
            <person name="Sanchez-Garcia M."/>
            <person name="Camarero S."/>
            <person name="Miyauchi S."/>
            <person name="Serrano A."/>
            <person name="Linde D."/>
            <person name="Babiker R."/>
            <person name="Drula E."/>
            <person name="Ayuso-Fernandez I."/>
            <person name="Pacheco R."/>
            <person name="Padilla G."/>
            <person name="Ferreira P."/>
            <person name="Barriuso J."/>
            <person name="Kellner H."/>
            <person name="Castanera R."/>
            <person name="Alfaro M."/>
            <person name="Ramirez L."/>
            <person name="Pisabarro A.G."/>
            <person name="Kuo A."/>
            <person name="Tritt A."/>
            <person name="Lipzen A."/>
            <person name="He G."/>
            <person name="Yan M."/>
            <person name="Ng V."/>
            <person name="Cullen D."/>
            <person name="Martin F."/>
            <person name="Rosso M.-N."/>
            <person name="Henrissat B."/>
            <person name="Hibbett D."/>
            <person name="Martinez A.T."/>
            <person name="Grigoriev I.V."/>
        </authorList>
    </citation>
    <scope>NUCLEOTIDE SEQUENCE</scope>
    <source>
        <strain evidence="1">MF-IS2</strain>
    </source>
</reference>
<dbReference type="Gene3D" id="2.80.10.50">
    <property type="match status" value="1"/>
</dbReference>